<dbReference type="RefSeq" id="WP_216479760.1">
    <property type="nucleotide sequence ID" value="NZ_JAHLQJ010000013.1"/>
</dbReference>
<dbReference type="Proteomes" id="UP000743001">
    <property type="component" value="Unassembled WGS sequence"/>
</dbReference>
<name>A0ABS6FSI8_9BACL</name>
<gene>
    <name evidence="1" type="ORF">KQJ23_15365</name>
</gene>
<protein>
    <submittedName>
        <fullName evidence="1">Uncharacterized protein</fullName>
    </submittedName>
</protein>
<evidence type="ECO:0000313" key="1">
    <source>
        <dbReference type="EMBL" id="MBU5673207.1"/>
    </source>
</evidence>
<sequence>MQRDIAIGHMIVAAEQEGLPAHKVESLVRRMAGQIREDDDAFFASEAVKRYEDLLERRAE</sequence>
<accession>A0ABS6FSI8</accession>
<comment type="caution">
    <text evidence="1">The sequence shown here is derived from an EMBL/GenBank/DDBJ whole genome shotgun (WGS) entry which is preliminary data.</text>
</comment>
<keyword evidence="2" id="KW-1185">Reference proteome</keyword>
<evidence type="ECO:0000313" key="2">
    <source>
        <dbReference type="Proteomes" id="UP000743001"/>
    </source>
</evidence>
<dbReference type="EMBL" id="JAHLQJ010000013">
    <property type="protein sequence ID" value="MBU5673207.1"/>
    <property type="molecule type" value="Genomic_DNA"/>
</dbReference>
<reference evidence="1 2" key="1">
    <citation type="submission" date="2021-06" db="EMBL/GenBank/DDBJ databases">
        <authorList>
            <person name="Sun Q."/>
            <person name="Li D."/>
        </authorList>
    </citation>
    <scope>NUCLEOTIDE SEQUENCE [LARGE SCALE GENOMIC DNA]</scope>
    <source>
        <strain evidence="1 2">MSJ-6</strain>
    </source>
</reference>
<organism evidence="1 2">
    <name type="scientific">Paenibacillus brevis</name>
    <dbReference type="NCBI Taxonomy" id="2841508"/>
    <lineage>
        <taxon>Bacteria</taxon>
        <taxon>Bacillati</taxon>
        <taxon>Bacillota</taxon>
        <taxon>Bacilli</taxon>
        <taxon>Bacillales</taxon>
        <taxon>Paenibacillaceae</taxon>
        <taxon>Paenibacillus</taxon>
    </lineage>
</organism>
<proteinExistence type="predicted"/>